<organism evidence="6 7">
    <name type="scientific">Oncorhynchus tshawytscha</name>
    <name type="common">Chinook salmon</name>
    <name type="synonym">Salmo tshawytscha</name>
    <dbReference type="NCBI Taxonomy" id="74940"/>
    <lineage>
        <taxon>Eukaryota</taxon>
        <taxon>Metazoa</taxon>
        <taxon>Chordata</taxon>
        <taxon>Craniata</taxon>
        <taxon>Vertebrata</taxon>
        <taxon>Euteleostomi</taxon>
        <taxon>Actinopterygii</taxon>
        <taxon>Neopterygii</taxon>
        <taxon>Teleostei</taxon>
        <taxon>Protacanthopterygii</taxon>
        <taxon>Salmoniformes</taxon>
        <taxon>Salmonidae</taxon>
        <taxon>Salmoninae</taxon>
        <taxon>Oncorhynchus</taxon>
    </lineage>
</organism>
<dbReference type="InterPro" id="IPR000719">
    <property type="entry name" value="Prot_kinase_dom"/>
</dbReference>
<evidence type="ECO:0000259" key="4">
    <source>
        <dbReference type="PROSITE" id="PS50006"/>
    </source>
</evidence>
<reference evidence="6" key="2">
    <citation type="submission" date="2025-09" db="UniProtKB">
        <authorList>
            <consortium name="Ensembl"/>
        </authorList>
    </citation>
    <scope>IDENTIFICATION</scope>
</reference>
<dbReference type="CDD" id="cd14084">
    <property type="entry name" value="STKc_Chk2"/>
    <property type="match status" value="1"/>
</dbReference>
<dbReference type="Pfam" id="PF00069">
    <property type="entry name" value="Pkinase"/>
    <property type="match status" value="1"/>
</dbReference>
<feature type="compositionally biased region" description="Low complexity" evidence="3">
    <location>
        <begin position="484"/>
        <end position="565"/>
    </location>
</feature>
<dbReference type="PANTHER" id="PTHR44167">
    <property type="entry name" value="OVARIAN-SPECIFIC SERINE/THREONINE-PROTEIN KINASE LOK-RELATED"/>
    <property type="match status" value="1"/>
</dbReference>
<evidence type="ECO:0000313" key="6">
    <source>
        <dbReference type="Ensembl" id="ENSOTSP00005063343.2"/>
    </source>
</evidence>
<dbReference type="GO" id="GO:0004674">
    <property type="term" value="F:protein serine/threonine kinase activity"/>
    <property type="evidence" value="ECO:0007669"/>
    <property type="project" value="TreeGrafter"/>
</dbReference>
<keyword evidence="7" id="KW-1185">Reference proteome</keyword>
<proteinExistence type="predicted"/>
<feature type="compositionally biased region" description="Polar residues" evidence="3">
    <location>
        <begin position="8"/>
        <end position="19"/>
    </location>
</feature>
<gene>
    <name evidence="6" type="primary">CHEK2</name>
</gene>
<feature type="region of interest" description="Disordered" evidence="3">
    <location>
        <begin position="1"/>
        <end position="58"/>
    </location>
</feature>
<dbReference type="Ensembl" id="ENSOTST00005068882.2">
    <property type="protein sequence ID" value="ENSOTSP00005063343.2"/>
    <property type="gene ID" value="ENSOTSG00005015727.2"/>
</dbReference>
<dbReference type="AlphaFoldDB" id="A0A8C8HE37"/>
<feature type="region of interest" description="Disordered" evidence="3">
    <location>
        <begin position="475"/>
        <end position="585"/>
    </location>
</feature>
<dbReference type="FunFam" id="1.10.510.10:FF:000571">
    <property type="entry name" value="Maternal embryonic leucine zipper kinase"/>
    <property type="match status" value="1"/>
</dbReference>
<dbReference type="GO" id="GO:0044773">
    <property type="term" value="P:mitotic DNA damage checkpoint signaling"/>
    <property type="evidence" value="ECO:0007669"/>
    <property type="project" value="TreeGrafter"/>
</dbReference>
<accession>A0A8C8HE37</accession>
<dbReference type="InterPro" id="IPR008271">
    <property type="entry name" value="Ser/Thr_kinase_AS"/>
</dbReference>
<evidence type="ECO:0000259" key="5">
    <source>
        <dbReference type="PROSITE" id="PS50011"/>
    </source>
</evidence>
<dbReference type="GeneTree" id="ENSGT00800000124190"/>
<evidence type="ECO:0000313" key="7">
    <source>
        <dbReference type="Proteomes" id="UP000694402"/>
    </source>
</evidence>
<feature type="compositionally biased region" description="Basic and acidic residues" evidence="3">
    <location>
        <begin position="572"/>
        <end position="585"/>
    </location>
</feature>
<dbReference type="CDD" id="cd22666">
    <property type="entry name" value="FHA_CHK2"/>
    <property type="match status" value="1"/>
</dbReference>
<dbReference type="GO" id="GO:0005524">
    <property type="term" value="F:ATP binding"/>
    <property type="evidence" value="ECO:0007669"/>
    <property type="project" value="UniProtKB-KW"/>
</dbReference>
<evidence type="ECO:0008006" key="8">
    <source>
        <dbReference type="Google" id="ProtNLM"/>
    </source>
</evidence>
<dbReference type="FunFam" id="3.30.200.20:FF:000255">
    <property type="entry name" value="serine/threonine-protein kinase Chk2 isoform X1"/>
    <property type="match status" value="1"/>
</dbReference>
<evidence type="ECO:0000256" key="2">
    <source>
        <dbReference type="ARBA" id="ARBA00022840"/>
    </source>
</evidence>
<evidence type="ECO:0000256" key="3">
    <source>
        <dbReference type="SAM" id="MobiDB-lite"/>
    </source>
</evidence>
<dbReference type="GO" id="GO:0005737">
    <property type="term" value="C:cytoplasm"/>
    <property type="evidence" value="ECO:0007669"/>
    <property type="project" value="TreeGrafter"/>
</dbReference>
<dbReference type="PROSITE" id="PS00108">
    <property type="entry name" value="PROTEIN_KINASE_ST"/>
    <property type="match status" value="1"/>
</dbReference>
<dbReference type="SMART" id="SM00220">
    <property type="entry name" value="S_TKc"/>
    <property type="match status" value="1"/>
</dbReference>
<dbReference type="Proteomes" id="UP000694402">
    <property type="component" value="Unassembled WGS sequence"/>
</dbReference>
<evidence type="ECO:0000256" key="1">
    <source>
        <dbReference type="ARBA" id="ARBA00022741"/>
    </source>
</evidence>
<feature type="compositionally biased region" description="Low complexity" evidence="3">
    <location>
        <begin position="20"/>
        <end position="56"/>
    </location>
</feature>
<feature type="domain" description="FHA" evidence="4">
    <location>
        <begin position="96"/>
        <end position="153"/>
    </location>
</feature>
<dbReference type="PANTHER" id="PTHR44167:SF24">
    <property type="entry name" value="SERINE_THREONINE-PROTEIN KINASE CHK2"/>
    <property type="match status" value="1"/>
</dbReference>
<dbReference type="GO" id="GO:0005634">
    <property type="term" value="C:nucleus"/>
    <property type="evidence" value="ECO:0007669"/>
    <property type="project" value="TreeGrafter"/>
</dbReference>
<reference evidence="6" key="1">
    <citation type="submission" date="2025-08" db="UniProtKB">
        <authorList>
            <consortium name="Ensembl"/>
        </authorList>
    </citation>
    <scope>IDENTIFICATION</scope>
</reference>
<dbReference type="PROSITE" id="PS50006">
    <property type="entry name" value="FHA_DOMAIN"/>
    <property type="match status" value="1"/>
</dbReference>
<dbReference type="InterPro" id="IPR000253">
    <property type="entry name" value="FHA_dom"/>
</dbReference>
<keyword evidence="2" id="KW-0067">ATP-binding</keyword>
<dbReference type="PROSITE" id="PS50011">
    <property type="entry name" value="PROTEIN_KINASE_DOM"/>
    <property type="match status" value="1"/>
</dbReference>
<feature type="domain" description="Protein kinase" evidence="5">
    <location>
        <begin position="198"/>
        <end position="463"/>
    </location>
</feature>
<name>A0A8C8HE37_ONCTS</name>
<protein>
    <recommendedName>
        <fullName evidence="8">Serine/threonine-protein kinase Chk2</fullName>
    </recommendedName>
</protein>
<sequence length="585" mass="63572">MSQEKPDACSQTQSQPDACSQTQSQPPTQSQSGSSSSSAPGSASQSSSGSGTVSSVDTIPVRDLGSIPEEHEPQPWGLLLPMQRGFRAHNCVEDDAWFGRHTKCNYSFDVPILRKSSRFAAYSNKHFRIFREKNIVYVFDNSNNGTFVDGKVIGKGKMLPLANNAVLSLAEERHKVFVFIDLMVDEQSNLPKELSEKYMITKKIGVGVCGEVKLAFERATCKKVALKTINKKDFPASVGTATRSAEREIQILQKIDHPCLIKTKDFFQTDDSYYIVLELMEGGELYDRVKSKQQIKEPIAKLYFYQMLKAVEYLHNNGIIHRDLKPENVLLSSHDDVCIIKITDFNQSKILEESALMRTLCGTPTYLAPEVFTDAVTVGYSRAVDAWSLGVVLFVCLAGYPPFYPNARIGLSVSDQITQGIYTFIPSKWDGISDDAKDVVKKLLRVDPNARLTIEEALQHPWLMDEAMKETAEGIMYPKDPGDADATADPGDADATADPGDATADPGDATADPGDATADPGDATADPGDATADPGDADATADPGDADATADPGDADATADSGDATVASTGKRSRDDKEEQQPTKR</sequence>
<keyword evidence="1" id="KW-0547">Nucleotide-binding</keyword>
<dbReference type="FunFam" id="2.60.200.20:FF:000079">
    <property type="entry name" value="Checkpoint kinase 2"/>
    <property type="match status" value="1"/>
</dbReference>
<dbReference type="Pfam" id="PF00498">
    <property type="entry name" value="FHA"/>
    <property type="match status" value="1"/>
</dbReference>